<feature type="transmembrane region" description="Helical" evidence="1">
    <location>
        <begin position="254"/>
        <end position="279"/>
    </location>
</feature>
<feature type="domain" description="DUF418" evidence="2">
    <location>
        <begin position="206"/>
        <end position="375"/>
    </location>
</feature>
<dbReference type="RefSeq" id="WP_344996493.1">
    <property type="nucleotide sequence ID" value="NZ_BAAAXV010000009.1"/>
</dbReference>
<feature type="transmembrane region" description="Helical" evidence="1">
    <location>
        <begin position="94"/>
        <end position="127"/>
    </location>
</feature>
<feature type="transmembrane region" description="Helical" evidence="1">
    <location>
        <begin position="227"/>
        <end position="248"/>
    </location>
</feature>
<dbReference type="EMBL" id="JBHMBW010000003">
    <property type="protein sequence ID" value="MFB9622555.1"/>
    <property type="molecule type" value="Genomic_DNA"/>
</dbReference>
<feature type="transmembrane region" description="Helical" evidence="1">
    <location>
        <begin position="134"/>
        <end position="152"/>
    </location>
</feature>
<keyword evidence="1" id="KW-0472">Membrane</keyword>
<dbReference type="Pfam" id="PF04235">
    <property type="entry name" value="DUF418"/>
    <property type="match status" value="1"/>
</dbReference>
<dbReference type="PANTHER" id="PTHR30590">
    <property type="entry name" value="INNER MEMBRANE PROTEIN"/>
    <property type="match status" value="1"/>
</dbReference>
<evidence type="ECO:0000259" key="2">
    <source>
        <dbReference type="Pfam" id="PF04235"/>
    </source>
</evidence>
<gene>
    <name evidence="3" type="ORF">ACFFSA_05620</name>
</gene>
<keyword evidence="1" id="KW-1133">Transmembrane helix</keyword>
<dbReference type="PANTHER" id="PTHR30590:SF2">
    <property type="entry name" value="INNER MEMBRANE PROTEIN"/>
    <property type="match status" value="1"/>
</dbReference>
<name>A0ABV5RT12_9ACTN</name>
<dbReference type="Proteomes" id="UP001589532">
    <property type="component" value="Unassembled WGS sequence"/>
</dbReference>
<accession>A0ABV5RT12</accession>
<feature type="transmembrane region" description="Helical" evidence="1">
    <location>
        <begin position="308"/>
        <end position="327"/>
    </location>
</feature>
<evidence type="ECO:0000313" key="4">
    <source>
        <dbReference type="Proteomes" id="UP001589532"/>
    </source>
</evidence>
<dbReference type="InterPro" id="IPR007349">
    <property type="entry name" value="DUF418"/>
</dbReference>
<dbReference type="InterPro" id="IPR052529">
    <property type="entry name" value="Bact_Transport_Assoc"/>
</dbReference>
<evidence type="ECO:0000256" key="1">
    <source>
        <dbReference type="SAM" id="Phobius"/>
    </source>
</evidence>
<proteinExistence type="predicted"/>
<keyword evidence="4" id="KW-1185">Reference proteome</keyword>
<feature type="transmembrane region" description="Helical" evidence="1">
    <location>
        <begin position="333"/>
        <end position="353"/>
    </location>
</feature>
<reference evidence="3 4" key="1">
    <citation type="submission" date="2024-09" db="EMBL/GenBank/DDBJ databases">
        <authorList>
            <person name="Sun Q."/>
            <person name="Mori K."/>
        </authorList>
    </citation>
    <scope>NUCLEOTIDE SEQUENCE [LARGE SCALE GENOMIC DNA]</scope>
    <source>
        <strain evidence="3 4">JCM 3143</strain>
    </source>
</reference>
<organism evidence="3 4">
    <name type="scientific">Nonomuraea helvata</name>
    <dbReference type="NCBI Taxonomy" id="37484"/>
    <lineage>
        <taxon>Bacteria</taxon>
        <taxon>Bacillati</taxon>
        <taxon>Actinomycetota</taxon>
        <taxon>Actinomycetes</taxon>
        <taxon>Streptosporangiales</taxon>
        <taxon>Streptosporangiaceae</taxon>
        <taxon>Nonomuraea</taxon>
    </lineage>
</organism>
<feature type="transmembrane region" description="Helical" evidence="1">
    <location>
        <begin position="189"/>
        <end position="207"/>
    </location>
</feature>
<comment type="caution">
    <text evidence="3">The sequence shown here is derived from an EMBL/GenBank/DDBJ whole genome shotgun (WGS) entry which is preliminary data.</text>
</comment>
<protein>
    <submittedName>
        <fullName evidence="3">DUF418 domain-containing protein</fullName>
    </submittedName>
</protein>
<sequence length="380" mass="40264">MNVTTVTGRSLAPDLARGFMLLPIALAHTPLFVAGRASGAVDAVATFLKHLLADNQARPMFVFLFGYALGQMLRRHQARGGDWPSLKALLRRRSGWLIAIGFVNGVVLVPLDIIAVYGVTLLALVALIRARDSVLCWTAAAALVPATLMVAWQSMATYAGMVPATLAGTLPDSLGAHVMADLLGWPLKTLLSTLAVVPGMLLGIWAARRRILDEPERHAVLLRRVALACLGAALAGRLPAALLVAGAWTTDSYAAVAVAHTLTGYAGGIGLAALIGLVAMRAERARRTTDAGPGPVTTALAALGRRSLTFYLLQSVVFVVLFYPFTLDLGDDLGVAAACGIAVTLWAVSILLAEWMRRAGHRGPAEVLLRRLTYRRSTTP</sequence>
<evidence type="ECO:0000313" key="3">
    <source>
        <dbReference type="EMBL" id="MFB9622555.1"/>
    </source>
</evidence>
<keyword evidence="1" id="KW-0812">Transmembrane</keyword>